<reference evidence="4 5" key="1">
    <citation type="journal article" date="2018" name="Nat. Ecol. Evol.">
        <title>Pezizomycetes genomes reveal the molecular basis of ectomycorrhizal truffle lifestyle.</title>
        <authorList>
            <person name="Murat C."/>
            <person name="Payen T."/>
            <person name="Noel B."/>
            <person name="Kuo A."/>
            <person name="Morin E."/>
            <person name="Chen J."/>
            <person name="Kohler A."/>
            <person name="Krizsan K."/>
            <person name="Balestrini R."/>
            <person name="Da Silva C."/>
            <person name="Montanini B."/>
            <person name="Hainaut M."/>
            <person name="Levati E."/>
            <person name="Barry K.W."/>
            <person name="Belfiori B."/>
            <person name="Cichocki N."/>
            <person name="Clum A."/>
            <person name="Dockter R.B."/>
            <person name="Fauchery L."/>
            <person name="Guy J."/>
            <person name="Iotti M."/>
            <person name="Le Tacon F."/>
            <person name="Lindquist E.A."/>
            <person name="Lipzen A."/>
            <person name="Malagnac F."/>
            <person name="Mello A."/>
            <person name="Molinier V."/>
            <person name="Miyauchi S."/>
            <person name="Poulain J."/>
            <person name="Riccioni C."/>
            <person name="Rubini A."/>
            <person name="Sitrit Y."/>
            <person name="Splivallo R."/>
            <person name="Traeger S."/>
            <person name="Wang M."/>
            <person name="Zifcakova L."/>
            <person name="Wipf D."/>
            <person name="Zambonelli A."/>
            <person name="Paolocci F."/>
            <person name="Nowrousian M."/>
            <person name="Ottonello S."/>
            <person name="Baldrian P."/>
            <person name="Spatafora J.W."/>
            <person name="Henrissat B."/>
            <person name="Nagy L.G."/>
            <person name="Aury J.M."/>
            <person name="Wincker P."/>
            <person name="Grigoriev I.V."/>
            <person name="Bonfante P."/>
            <person name="Martin F.M."/>
        </authorList>
    </citation>
    <scope>NUCLEOTIDE SEQUENCE [LARGE SCALE GENOMIC DNA]</scope>
    <source>
        <strain evidence="4 5">CCBAS932</strain>
    </source>
</reference>
<feature type="repeat" description="ANK" evidence="1">
    <location>
        <begin position="56"/>
        <end position="88"/>
    </location>
</feature>
<proteinExistence type="predicted"/>
<feature type="region of interest" description="Disordered" evidence="2">
    <location>
        <begin position="162"/>
        <end position="187"/>
    </location>
</feature>
<dbReference type="SUPFAM" id="SSF48403">
    <property type="entry name" value="Ankyrin repeat"/>
    <property type="match status" value="1"/>
</dbReference>
<accession>A0A3N4KGH7</accession>
<dbReference type="Gene3D" id="1.25.40.20">
    <property type="entry name" value="Ankyrin repeat-containing domain"/>
    <property type="match status" value="1"/>
</dbReference>
<dbReference type="InterPro" id="IPR002110">
    <property type="entry name" value="Ankyrin_rpt"/>
</dbReference>
<evidence type="ECO:0000313" key="4">
    <source>
        <dbReference type="EMBL" id="RPB09644.1"/>
    </source>
</evidence>
<dbReference type="Proteomes" id="UP000277580">
    <property type="component" value="Unassembled WGS sequence"/>
</dbReference>
<organism evidence="4 5">
    <name type="scientific">Morchella conica CCBAS932</name>
    <dbReference type="NCBI Taxonomy" id="1392247"/>
    <lineage>
        <taxon>Eukaryota</taxon>
        <taxon>Fungi</taxon>
        <taxon>Dikarya</taxon>
        <taxon>Ascomycota</taxon>
        <taxon>Pezizomycotina</taxon>
        <taxon>Pezizomycetes</taxon>
        <taxon>Pezizales</taxon>
        <taxon>Morchellaceae</taxon>
        <taxon>Morchella</taxon>
    </lineage>
</organism>
<protein>
    <recommendedName>
        <fullName evidence="3">F-box domain-containing protein</fullName>
    </recommendedName>
</protein>
<evidence type="ECO:0000256" key="1">
    <source>
        <dbReference type="PROSITE-ProRule" id="PRU00023"/>
    </source>
</evidence>
<dbReference type="SUPFAM" id="SSF81383">
    <property type="entry name" value="F-box domain"/>
    <property type="match status" value="1"/>
</dbReference>
<dbReference type="InterPro" id="IPR001810">
    <property type="entry name" value="F-box_dom"/>
</dbReference>
<evidence type="ECO:0000256" key="2">
    <source>
        <dbReference type="SAM" id="MobiDB-lite"/>
    </source>
</evidence>
<dbReference type="AlphaFoldDB" id="A0A3N4KGH7"/>
<dbReference type="PROSITE" id="PS50088">
    <property type="entry name" value="ANK_REPEAT"/>
    <property type="match status" value="1"/>
</dbReference>
<keyword evidence="5" id="KW-1185">Reference proteome</keyword>
<gene>
    <name evidence="4" type="ORF">P167DRAFT_567137</name>
</gene>
<dbReference type="PROSITE" id="PS50181">
    <property type="entry name" value="FBOX"/>
    <property type="match status" value="1"/>
</dbReference>
<dbReference type="Pfam" id="PF00646">
    <property type="entry name" value="F-box"/>
    <property type="match status" value="1"/>
</dbReference>
<evidence type="ECO:0000313" key="5">
    <source>
        <dbReference type="Proteomes" id="UP000277580"/>
    </source>
</evidence>
<evidence type="ECO:0000259" key="3">
    <source>
        <dbReference type="PROSITE" id="PS50181"/>
    </source>
</evidence>
<dbReference type="EMBL" id="ML119150">
    <property type="protein sequence ID" value="RPB09644.1"/>
    <property type="molecule type" value="Genomic_DNA"/>
</dbReference>
<dbReference type="InParanoid" id="A0A3N4KGH7"/>
<dbReference type="Pfam" id="PF12796">
    <property type="entry name" value="Ank_2"/>
    <property type="match status" value="1"/>
</dbReference>
<feature type="domain" description="F-box" evidence="3">
    <location>
        <begin position="6"/>
        <end position="55"/>
    </location>
</feature>
<keyword evidence="1" id="KW-0040">ANK repeat</keyword>
<dbReference type="PROSITE" id="PS50297">
    <property type="entry name" value="ANK_REP_REGION"/>
    <property type="match status" value="1"/>
</dbReference>
<dbReference type="InterPro" id="IPR036047">
    <property type="entry name" value="F-box-like_dom_sf"/>
</dbReference>
<sequence>MTNPAPSHLLNLPNELLFIIAEHLPVPDLNSFLQTNRHLAAMLTPLLHQSAVTDLDGCPALLWALGTAHEQLVRLLLEKGVDANSQRNGVTALLYAVIRLREPIMRMLIDEGSDGVRDAVVRLGESIFGLLSASMGGTPAGKAGLGCRQGVGLERVQVAQSAASTTRTRPPPSPGFISLSLSPPFHK</sequence>
<dbReference type="InterPro" id="IPR036770">
    <property type="entry name" value="Ankyrin_rpt-contain_sf"/>
</dbReference>
<dbReference type="SMART" id="SM00248">
    <property type="entry name" value="ANK"/>
    <property type="match status" value="2"/>
</dbReference>
<name>A0A3N4KGH7_9PEZI</name>
<dbReference type="OrthoDB" id="4772757at2759"/>